<sequence>MIPKRKEYRMIQTTIRIPVELHKRLKELAKKKGLTVNALIVQALWKL</sequence>
<accession>A0A413RZW5</accession>
<dbReference type="NCBIfam" id="NF041551">
    <property type="entry name" value="YlcI_YnfO_N"/>
    <property type="match status" value="1"/>
</dbReference>
<dbReference type="SUPFAM" id="SSF47598">
    <property type="entry name" value="Ribbon-helix-helix"/>
    <property type="match status" value="1"/>
</dbReference>
<dbReference type="InterPro" id="IPR008651">
    <property type="entry name" value="Uncharacterised_HicB"/>
</dbReference>
<dbReference type="Gene3D" id="1.10.1220.10">
    <property type="entry name" value="Met repressor-like"/>
    <property type="match status" value="1"/>
</dbReference>
<dbReference type="AlphaFoldDB" id="A0A413RZW5"/>
<evidence type="ECO:0000313" key="1">
    <source>
        <dbReference type="EMBL" id="RHA54468.1"/>
    </source>
</evidence>
<dbReference type="InterPro" id="IPR013321">
    <property type="entry name" value="Arc_rbn_hlx_hlx"/>
</dbReference>
<organism evidence="1 2">
    <name type="scientific">Eubacterium ventriosum</name>
    <dbReference type="NCBI Taxonomy" id="39496"/>
    <lineage>
        <taxon>Bacteria</taxon>
        <taxon>Bacillati</taxon>
        <taxon>Bacillota</taxon>
        <taxon>Clostridia</taxon>
        <taxon>Eubacteriales</taxon>
        <taxon>Eubacteriaceae</taxon>
        <taxon>Eubacterium</taxon>
    </lineage>
</organism>
<dbReference type="Pfam" id="PF05534">
    <property type="entry name" value="HicB"/>
    <property type="match status" value="1"/>
</dbReference>
<dbReference type="GO" id="GO:0006355">
    <property type="term" value="P:regulation of DNA-templated transcription"/>
    <property type="evidence" value="ECO:0007669"/>
    <property type="project" value="InterPro"/>
</dbReference>
<dbReference type="Proteomes" id="UP000284598">
    <property type="component" value="Unassembled WGS sequence"/>
</dbReference>
<reference evidence="1 2" key="1">
    <citation type="submission" date="2018-08" db="EMBL/GenBank/DDBJ databases">
        <title>A genome reference for cultivated species of the human gut microbiota.</title>
        <authorList>
            <person name="Zou Y."/>
            <person name="Xue W."/>
            <person name="Luo G."/>
        </authorList>
    </citation>
    <scope>NUCLEOTIDE SEQUENCE [LARGE SCALE GENOMIC DNA]</scope>
    <source>
        <strain evidence="1 2">AM43-2</strain>
    </source>
</reference>
<dbReference type="InterPro" id="IPR010985">
    <property type="entry name" value="Ribbon_hlx_hlx"/>
</dbReference>
<gene>
    <name evidence="1" type="ORF">DW929_07235</name>
</gene>
<proteinExistence type="predicted"/>
<protein>
    <submittedName>
        <fullName evidence="1">Toxin-antitoxin system HicB family antitoxin</fullName>
    </submittedName>
</protein>
<comment type="caution">
    <text evidence="1">The sequence shown here is derived from an EMBL/GenBank/DDBJ whole genome shotgun (WGS) entry which is preliminary data.</text>
</comment>
<name>A0A413RZW5_9FIRM</name>
<dbReference type="EMBL" id="QSFO01000007">
    <property type="protein sequence ID" value="RHA54468.1"/>
    <property type="molecule type" value="Genomic_DNA"/>
</dbReference>
<evidence type="ECO:0000313" key="2">
    <source>
        <dbReference type="Proteomes" id="UP000284598"/>
    </source>
</evidence>